<dbReference type="Pfam" id="PF07714">
    <property type="entry name" value="PK_Tyr_Ser-Thr"/>
    <property type="match status" value="1"/>
</dbReference>
<evidence type="ECO:0000256" key="6">
    <source>
        <dbReference type="ARBA" id="ARBA00023136"/>
    </source>
</evidence>
<dbReference type="FunFam" id="3.80.10.10:FF:000379">
    <property type="entry name" value="Protein NSP-INTERACTING KINASE 2"/>
    <property type="match status" value="1"/>
</dbReference>
<dbReference type="SMART" id="SM00369">
    <property type="entry name" value="LRR_TYP"/>
    <property type="match status" value="4"/>
</dbReference>
<dbReference type="Gene3D" id="3.80.10.10">
    <property type="entry name" value="Ribonuclease Inhibitor"/>
    <property type="match status" value="2"/>
</dbReference>
<dbReference type="FunFam" id="3.30.200.20:FF:000371">
    <property type="entry name" value="Protein NSP-INTERACTING KINASE 2"/>
    <property type="match status" value="1"/>
</dbReference>
<evidence type="ECO:0000256" key="7">
    <source>
        <dbReference type="ARBA" id="ARBA00023180"/>
    </source>
</evidence>
<dbReference type="InterPro" id="IPR011009">
    <property type="entry name" value="Kinase-like_dom_sf"/>
</dbReference>
<dbReference type="PANTHER" id="PTHR48056">
    <property type="entry name" value="LRR RECEPTOR-LIKE SERINE/THREONINE-PROTEIN KINASE-RELATED"/>
    <property type="match status" value="1"/>
</dbReference>
<keyword evidence="5 8" id="KW-1133">Transmembrane helix</keyword>
<dbReference type="SUPFAM" id="SSF52058">
    <property type="entry name" value="L domain-like"/>
    <property type="match status" value="1"/>
</dbReference>
<evidence type="ECO:0000256" key="1">
    <source>
        <dbReference type="ARBA" id="ARBA00004370"/>
    </source>
</evidence>
<keyword evidence="10" id="KW-0675">Receptor</keyword>
<dbReference type="FunFam" id="1.10.510.10:FF:000513">
    <property type="entry name" value="Protein NSP-INTERACTING KINASE 2"/>
    <property type="match status" value="1"/>
</dbReference>
<dbReference type="PANTHER" id="PTHR48056:SF37">
    <property type="entry name" value="PROTEIN KINASE DOMAIN-CONTAINING PROTEIN"/>
    <property type="match status" value="1"/>
</dbReference>
<protein>
    <submittedName>
        <fullName evidence="10">LRR receptor-like serine/threonine-protein</fullName>
    </submittedName>
</protein>
<dbReference type="GO" id="GO:0033612">
    <property type="term" value="F:receptor serine/threonine kinase binding"/>
    <property type="evidence" value="ECO:0007669"/>
    <property type="project" value="TreeGrafter"/>
</dbReference>
<evidence type="ECO:0000256" key="3">
    <source>
        <dbReference type="ARBA" id="ARBA00022692"/>
    </source>
</evidence>
<accession>A0A8T0JJF7</accession>
<keyword evidence="3 8" id="KW-0812">Transmembrane</keyword>
<dbReference type="EMBL" id="JABFOF010000010">
    <property type="protein sequence ID" value="KAG2375740.1"/>
    <property type="molecule type" value="Genomic_DNA"/>
</dbReference>
<proteinExistence type="predicted"/>
<dbReference type="Pfam" id="PF00560">
    <property type="entry name" value="LRR_1"/>
    <property type="match status" value="3"/>
</dbReference>
<comment type="subcellular location">
    <subcellularLocation>
        <location evidence="1">Membrane</location>
    </subcellularLocation>
</comment>
<evidence type="ECO:0000313" key="11">
    <source>
        <dbReference type="Proteomes" id="UP000743370"/>
    </source>
</evidence>
<dbReference type="GO" id="GO:0016020">
    <property type="term" value="C:membrane"/>
    <property type="evidence" value="ECO:0007669"/>
    <property type="project" value="UniProtKB-SubCell"/>
</dbReference>
<evidence type="ECO:0000256" key="8">
    <source>
        <dbReference type="SAM" id="Phobius"/>
    </source>
</evidence>
<comment type="caution">
    <text evidence="10">The sequence shown here is derived from an EMBL/GenBank/DDBJ whole genome shotgun (WGS) entry which is preliminary data.</text>
</comment>
<dbReference type="AlphaFoldDB" id="A0A8T0JJF7"/>
<evidence type="ECO:0000259" key="9">
    <source>
        <dbReference type="PROSITE" id="PS50011"/>
    </source>
</evidence>
<dbReference type="InterPro" id="IPR013210">
    <property type="entry name" value="LRR_N_plant-typ"/>
</dbReference>
<dbReference type="SUPFAM" id="SSF56112">
    <property type="entry name" value="Protein kinase-like (PK-like)"/>
    <property type="match status" value="1"/>
</dbReference>
<dbReference type="InterPro" id="IPR003591">
    <property type="entry name" value="Leu-rich_rpt_typical-subtyp"/>
</dbReference>
<dbReference type="GO" id="GO:0004672">
    <property type="term" value="F:protein kinase activity"/>
    <property type="evidence" value="ECO:0007669"/>
    <property type="project" value="InterPro"/>
</dbReference>
<feature type="transmembrane region" description="Helical" evidence="8">
    <location>
        <begin position="352"/>
        <end position="374"/>
    </location>
</feature>
<dbReference type="Pfam" id="PF08263">
    <property type="entry name" value="LRRNT_2"/>
    <property type="match status" value="1"/>
</dbReference>
<evidence type="ECO:0000256" key="5">
    <source>
        <dbReference type="ARBA" id="ARBA00022989"/>
    </source>
</evidence>
<organism evidence="10 11">
    <name type="scientific">Phaseolus angularis</name>
    <name type="common">Azuki bean</name>
    <name type="synonym">Vigna angularis</name>
    <dbReference type="NCBI Taxonomy" id="3914"/>
    <lineage>
        <taxon>Eukaryota</taxon>
        <taxon>Viridiplantae</taxon>
        <taxon>Streptophyta</taxon>
        <taxon>Embryophyta</taxon>
        <taxon>Tracheophyta</taxon>
        <taxon>Spermatophyta</taxon>
        <taxon>Magnoliopsida</taxon>
        <taxon>eudicotyledons</taxon>
        <taxon>Gunneridae</taxon>
        <taxon>Pentapetalae</taxon>
        <taxon>rosids</taxon>
        <taxon>fabids</taxon>
        <taxon>Fabales</taxon>
        <taxon>Fabaceae</taxon>
        <taxon>Papilionoideae</taxon>
        <taxon>50 kb inversion clade</taxon>
        <taxon>NPAAA clade</taxon>
        <taxon>indigoferoid/millettioid clade</taxon>
        <taxon>Phaseoleae</taxon>
        <taxon>Vigna</taxon>
    </lineage>
</organism>
<keyword evidence="2" id="KW-0433">Leucine-rich repeat</keyword>
<sequence>MLHYLRPHLKTKLKLGLFKLQIKAHTRVSSLSFQIHTQKPVMEIPCLLSLFLLISFLIPRMVLGTAELRALMELKSSLDPDGKILASWISDGDPCSGLFEGVACNQNQKVANISLQGKGLSGWLSPALAELKCLSGLYLHYNNLSGEIPPHISNLTDLADLYLDVNSLSGTIPPELGNMASLQVLQLGDNQLVGNIPTQMGSLKQLSTLALQYNKLTGQIPLSLGTLEKLRRLNLSFNNFNGTVPATLAHLQHLEVLDVQNNSLSGIVPSGIFDDENEALKRLGEGFQGANNPGLCGVEFSNLRACNKDQNLNVNHIDTLDRDQPKKALPEPANVQLHCDHTHCSKSRFPQIVITVGVIAVTLTFVCAGFLTFFRYRRQKQRISNTSSSSSQGKLSPYQPKELYTKSPSALVNIEYYSGWDHLSNGQNADVGGLLNDYLTQFRFNVDEVESATQYFSEASLLGKSKFSSVYKGVIRDGSLVAIRSISVTCCKTEEAEFVKGLNLLTSLRHENLVRLRGFCCSRSRGECFLIYDFATMGNLSRYLDLEDGSDHVLEWSKRVSIINGIAKGIGYLHSNDASKPTIVHQNISVENILLDNQFNPLIMDAGLPKLLADDVIFSALKVSAAMGYLAPEYITTGRFTEKSDIYAFGVIILQVLSGKTTIGSSIRTAVESFRFDDSVDANLRGTYSKSEAATLSKLAIQCTHESPDQRPTVVDAIQELSVSSAHL</sequence>
<dbReference type="InterPro" id="IPR032675">
    <property type="entry name" value="LRR_dom_sf"/>
</dbReference>
<dbReference type="InterPro" id="IPR001245">
    <property type="entry name" value="Ser-Thr/Tyr_kinase_cat_dom"/>
</dbReference>
<dbReference type="Gene3D" id="3.30.200.20">
    <property type="entry name" value="Phosphorylase Kinase, domain 1"/>
    <property type="match status" value="1"/>
</dbReference>
<dbReference type="Proteomes" id="UP000743370">
    <property type="component" value="Unassembled WGS sequence"/>
</dbReference>
<keyword evidence="6 8" id="KW-0472">Membrane</keyword>
<evidence type="ECO:0000256" key="4">
    <source>
        <dbReference type="ARBA" id="ARBA00022737"/>
    </source>
</evidence>
<evidence type="ECO:0000313" key="10">
    <source>
        <dbReference type="EMBL" id="KAG2375740.1"/>
    </source>
</evidence>
<keyword evidence="7" id="KW-0325">Glycoprotein</keyword>
<dbReference type="GO" id="GO:0005524">
    <property type="term" value="F:ATP binding"/>
    <property type="evidence" value="ECO:0007669"/>
    <property type="project" value="InterPro"/>
</dbReference>
<reference evidence="10 11" key="1">
    <citation type="submission" date="2020-05" db="EMBL/GenBank/DDBJ databases">
        <title>Vigna angularis (adzuki bean) Var. LongXiaoDou No. 4 denovo assembly.</title>
        <authorList>
            <person name="Xiang H."/>
        </authorList>
    </citation>
    <scope>NUCLEOTIDE SEQUENCE [LARGE SCALE GENOMIC DNA]</scope>
    <source>
        <tissue evidence="10">Leaf</tissue>
    </source>
</reference>
<gene>
    <name evidence="10" type="ORF">HKW66_Vig0161060</name>
</gene>
<keyword evidence="4" id="KW-0677">Repeat</keyword>
<dbReference type="InterPro" id="IPR001611">
    <property type="entry name" value="Leu-rich_rpt"/>
</dbReference>
<dbReference type="InterPro" id="IPR050647">
    <property type="entry name" value="Plant_LRR-RLKs"/>
</dbReference>
<dbReference type="PROSITE" id="PS50011">
    <property type="entry name" value="PROTEIN_KINASE_DOM"/>
    <property type="match status" value="1"/>
</dbReference>
<dbReference type="Gene3D" id="1.10.510.10">
    <property type="entry name" value="Transferase(Phosphotransferase) domain 1"/>
    <property type="match status" value="1"/>
</dbReference>
<name>A0A8T0JJF7_PHAAN</name>
<evidence type="ECO:0000256" key="2">
    <source>
        <dbReference type="ARBA" id="ARBA00022614"/>
    </source>
</evidence>
<feature type="domain" description="Protein kinase" evidence="9">
    <location>
        <begin position="456"/>
        <end position="728"/>
    </location>
</feature>
<dbReference type="InterPro" id="IPR000719">
    <property type="entry name" value="Prot_kinase_dom"/>
</dbReference>